<feature type="region of interest" description="Disordered" evidence="4">
    <location>
        <begin position="103"/>
        <end position="143"/>
    </location>
</feature>
<evidence type="ECO:0000313" key="8">
    <source>
        <dbReference type="Proteomes" id="UP001597525"/>
    </source>
</evidence>
<evidence type="ECO:0000256" key="2">
    <source>
        <dbReference type="ARBA" id="ARBA00012438"/>
    </source>
</evidence>
<dbReference type="PRINTS" id="PR00344">
    <property type="entry name" value="BCTRLSENSOR"/>
</dbReference>
<comment type="caution">
    <text evidence="7">The sequence shown here is derived from an EMBL/GenBank/DDBJ whole genome shotgun (WGS) entry which is preliminary data.</text>
</comment>
<accession>A0ABW6BN05</accession>
<organism evidence="7 8">
    <name type="scientific">Sphingobacterium bambusae</name>
    <dbReference type="NCBI Taxonomy" id="662858"/>
    <lineage>
        <taxon>Bacteria</taxon>
        <taxon>Pseudomonadati</taxon>
        <taxon>Bacteroidota</taxon>
        <taxon>Sphingobacteriia</taxon>
        <taxon>Sphingobacteriales</taxon>
        <taxon>Sphingobacteriaceae</taxon>
        <taxon>Sphingobacterium</taxon>
    </lineage>
</organism>
<reference evidence="8" key="1">
    <citation type="journal article" date="2019" name="Int. J. Syst. Evol. Microbiol.">
        <title>The Global Catalogue of Microorganisms (GCM) 10K type strain sequencing project: providing services to taxonomists for standard genome sequencing and annotation.</title>
        <authorList>
            <consortium name="The Broad Institute Genomics Platform"/>
            <consortium name="The Broad Institute Genome Sequencing Center for Infectious Disease"/>
            <person name="Wu L."/>
            <person name="Ma J."/>
        </authorList>
    </citation>
    <scope>NUCLEOTIDE SEQUENCE [LARGE SCALE GENOMIC DNA]</scope>
    <source>
        <strain evidence="8">KCTC 22814</strain>
    </source>
</reference>
<keyword evidence="5" id="KW-0472">Membrane</keyword>
<evidence type="ECO:0000256" key="3">
    <source>
        <dbReference type="ARBA" id="ARBA00022553"/>
    </source>
</evidence>
<evidence type="ECO:0000256" key="4">
    <source>
        <dbReference type="SAM" id="MobiDB-lite"/>
    </source>
</evidence>
<dbReference type="SMART" id="SM00387">
    <property type="entry name" value="HATPase_c"/>
    <property type="match status" value="1"/>
</dbReference>
<dbReference type="SUPFAM" id="SSF47384">
    <property type="entry name" value="Homodimeric domain of signal transducing histidine kinase"/>
    <property type="match status" value="1"/>
</dbReference>
<dbReference type="InterPro" id="IPR036097">
    <property type="entry name" value="HisK_dim/P_sf"/>
</dbReference>
<dbReference type="RefSeq" id="WP_320185479.1">
    <property type="nucleotide sequence ID" value="NZ_CP138332.1"/>
</dbReference>
<dbReference type="CDD" id="cd00082">
    <property type="entry name" value="HisKA"/>
    <property type="match status" value="1"/>
</dbReference>
<feature type="domain" description="Histidine kinase" evidence="6">
    <location>
        <begin position="280"/>
        <end position="499"/>
    </location>
</feature>
<keyword evidence="7" id="KW-0808">Transferase</keyword>
<keyword evidence="5" id="KW-0812">Transmembrane</keyword>
<dbReference type="SUPFAM" id="SSF55874">
    <property type="entry name" value="ATPase domain of HSP90 chaperone/DNA topoisomerase II/histidine kinase"/>
    <property type="match status" value="1"/>
</dbReference>
<comment type="catalytic activity">
    <reaction evidence="1">
        <text>ATP + protein L-histidine = ADP + protein N-phospho-L-histidine.</text>
        <dbReference type="EC" id="2.7.13.3"/>
    </reaction>
</comment>
<dbReference type="InterPro" id="IPR005467">
    <property type="entry name" value="His_kinase_dom"/>
</dbReference>
<dbReference type="SMART" id="SM00388">
    <property type="entry name" value="HisKA"/>
    <property type="match status" value="1"/>
</dbReference>
<dbReference type="CDD" id="cd00075">
    <property type="entry name" value="HATPase"/>
    <property type="match status" value="1"/>
</dbReference>
<keyword evidence="8" id="KW-1185">Reference proteome</keyword>
<dbReference type="InterPro" id="IPR003661">
    <property type="entry name" value="HisK_dim/P_dom"/>
</dbReference>
<dbReference type="EMBL" id="JBHUPB010000014">
    <property type="protein sequence ID" value="MFD2969646.1"/>
    <property type="molecule type" value="Genomic_DNA"/>
</dbReference>
<evidence type="ECO:0000313" key="7">
    <source>
        <dbReference type="EMBL" id="MFD2969646.1"/>
    </source>
</evidence>
<name>A0ABW6BN05_9SPHI</name>
<dbReference type="Gene3D" id="1.10.287.130">
    <property type="match status" value="1"/>
</dbReference>
<evidence type="ECO:0000259" key="6">
    <source>
        <dbReference type="PROSITE" id="PS50109"/>
    </source>
</evidence>
<dbReference type="InterPro" id="IPR036890">
    <property type="entry name" value="HATPase_C_sf"/>
</dbReference>
<dbReference type="Pfam" id="PF00512">
    <property type="entry name" value="HisKA"/>
    <property type="match status" value="1"/>
</dbReference>
<keyword evidence="7" id="KW-0418">Kinase</keyword>
<keyword evidence="5" id="KW-1133">Transmembrane helix</keyword>
<feature type="transmembrane region" description="Helical" evidence="5">
    <location>
        <begin position="7"/>
        <end position="28"/>
    </location>
</feature>
<feature type="compositionally biased region" description="Basic and acidic residues" evidence="4">
    <location>
        <begin position="107"/>
        <end position="141"/>
    </location>
</feature>
<dbReference type="EC" id="2.7.13.3" evidence="2"/>
<dbReference type="PANTHER" id="PTHR43547">
    <property type="entry name" value="TWO-COMPONENT HISTIDINE KINASE"/>
    <property type="match status" value="1"/>
</dbReference>
<dbReference type="InterPro" id="IPR004358">
    <property type="entry name" value="Sig_transdc_His_kin-like_C"/>
</dbReference>
<sequence>MKDRLKLVVLLVVCAAIGIVVVLGSWLYGSYHQRMGLFRATAEQSLFEAVQDVMQEMEAKYPDRLNVGIRPPWYKDFVREITAATPEMSQQRLENMLDSILRSQRQHRSDTAGERPRHFLSGDRRETDREADRFPPDDRGPSRRLHIMPFAFLQSGMLTDSVVQEIKQRFDGQMHENGLRGSYVLRIDSSSTGERFPFDMHHSAHADMLSLRPILIDPQQGRFILVHFDQPWEFLLYSMSWQLVVSVCILAVVVGTFFYLFITILKQNKLDLLRKAFLNSLTHELRTPVTTVYLAVEALHDYIDASDVELREQYHLMAIEELDHLTAMIDRVLDIADTDPKDGPVLHESYLDFSALIRKSVEHVQLAKGSKGVSLVFEAPASPVFIKGDPHHLKNVVNNLLDNAVKYGAKNILVQLRESAGKGIFIHLEDDGIGIPAAYQQQVFEPFFRVPRGDQYSVKGFGLGLPYVKRMLEQHGGSIKIKSAKDRGTVFIINIPKLQHHD</sequence>
<evidence type="ECO:0000256" key="1">
    <source>
        <dbReference type="ARBA" id="ARBA00000085"/>
    </source>
</evidence>
<dbReference type="PROSITE" id="PS50109">
    <property type="entry name" value="HIS_KIN"/>
    <property type="match status" value="1"/>
</dbReference>
<feature type="transmembrane region" description="Helical" evidence="5">
    <location>
        <begin position="241"/>
        <end position="265"/>
    </location>
</feature>
<keyword evidence="3" id="KW-0597">Phosphoprotein</keyword>
<dbReference type="InterPro" id="IPR003594">
    <property type="entry name" value="HATPase_dom"/>
</dbReference>
<protein>
    <recommendedName>
        <fullName evidence="2">histidine kinase</fullName>
        <ecNumber evidence="2">2.7.13.3</ecNumber>
    </recommendedName>
</protein>
<dbReference type="GO" id="GO:0016301">
    <property type="term" value="F:kinase activity"/>
    <property type="evidence" value="ECO:0007669"/>
    <property type="project" value="UniProtKB-KW"/>
</dbReference>
<dbReference type="Pfam" id="PF02518">
    <property type="entry name" value="HATPase_c"/>
    <property type="match status" value="1"/>
</dbReference>
<dbReference type="Gene3D" id="3.30.565.10">
    <property type="entry name" value="Histidine kinase-like ATPase, C-terminal domain"/>
    <property type="match status" value="1"/>
</dbReference>
<gene>
    <name evidence="7" type="ORF">ACFS7Y_19785</name>
</gene>
<proteinExistence type="predicted"/>
<dbReference type="Proteomes" id="UP001597525">
    <property type="component" value="Unassembled WGS sequence"/>
</dbReference>
<dbReference type="PANTHER" id="PTHR43547:SF2">
    <property type="entry name" value="HYBRID SIGNAL TRANSDUCTION HISTIDINE KINASE C"/>
    <property type="match status" value="1"/>
</dbReference>
<evidence type="ECO:0000256" key="5">
    <source>
        <dbReference type="SAM" id="Phobius"/>
    </source>
</evidence>